<dbReference type="AlphaFoldDB" id="A0AAV0CMK1"/>
<sequence length="452" mass="50422">MDSSNVGNDMRVLMFPWLAVGHITPYLELAKKLSDRGFSVHFCSTPINLSFIKGKIPEKYSSSIQLVELHLPELPELPPHYHTTNGLPLHLNSTLEKALTMAEPTFSDIVGTMKPNLLIYDFRPPWPAAVAESHNVPAVRFVTSAAATCSYVSHLLSRPNTEYPFPEISLSVYDKERFEKMISHGRSNSNSNDTVDKNTILLSTSREIEGSKYVDYVSELAGSKVFTVGSLVQQQHQDEGRFGPLMEWLGTKEEKSTVLVSFGSEYFLSEYDMHQVAIGLEMSKVNFIWVVRFPKTLNETTLKNSDSLLEAALPHGFLERVGERGIVVEGWAPQIRILSHPSVGGFVSHCGWNSTMESIGCGVPIIAMPMHIDQPIDARLIVSIYVGIEVERDESGKYHGEDLARACDEVVLGKTAEKIRRNVKVMSENIRATSLKEMDDVSIILAQLCFPH</sequence>
<dbReference type="PROSITE" id="PS00375">
    <property type="entry name" value="UDPGT"/>
    <property type="match status" value="1"/>
</dbReference>
<comment type="similarity">
    <text evidence="1 4">Belongs to the UDP-glycosyltransferase family.</text>
</comment>
<evidence type="ECO:0000256" key="1">
    <source>
        <dbReference type="ARBA" id="ARBA00009995"/>
    </source>
</evidence>
<proteinExistence type="inferred from homology"/>
<evidence type="ECO:0000256" key="5">
    <source>
        <dbReference type="RuleBase" id="RU362057"/>
    </source>
</evidence>
<reference evidence="7" key="1">
    <citation type="submission" date="2022-07" db="EMBL/GenBank/DDBJ databases">
        <authorList>
            <person name="Macas J."/>
            <person name="Novak P."/>
            <person name="Neumann P."/>
        </authorList>
    </citation>
    <scope>NUCLEOTIDE SEQUENCE</scope>
</reference>
<evidence type="ECO:0000256" key="3">
    <source>
        <dbReference type="ARBA" id="ARBA00022679"/>
    </source>
</evidence>
<dbReference type="GO" id="GO:0008194">
    <property type="term" value="F:UDP-glycosyltransferase activity"/>
    <property type="evidence" value="ECO:0007669"/>
    <property type="project" value="InterPro"/>
</dbReference>
<keyword evidence="3 4" id="KW-0808">Transferase</keyword>
<dbReference type="PANTHER" id="PTHR48044">
    <property type="entry name" value="GLYCOSYLTRANSFERASE"/>
    <property type="match status" value="1"/>
</dbReference>
<dbReference type="FunFam" id="3.40.50.2000:FF:000060">
    <property type="entry name" value="Glycosyltransferase"/>
    <property type="match status" value="1"/>
</dbReference>
<keyword evidence="2 4" id="KW-0328">Glycosyltransferase</keyword>
<organism evidence="7 8">
    <name type="scientific">Cuscuta epithymum</name>
    <dbReference type="NCBI Taxonomy" id="186058"/>
    <lineage>
        <taxon>Eukaryota</taxon>
        <taxon>Viridiplantae</taxon>
        <taxon>Streptophyta</taxon>
        <taxon>Embryophyta</taxon>
        <taxon>Tracheophyta</taxon>
        <taxon>Spermatophyta</taxon>
        <taxon>Magnoliopsida</taxon>
        <taxon>eudicotyledons</taxon>
        <taxon>Gunneridae</taxon>
        <taxon>Pentapetalae</taxon>
        <taxon>asterids</taxon>
        <taxon>lamiids</taxon>
        <taxon>Solanales</taxon>
        <taxon>Convolvulaceae</taxon>
        <taxon>Cuscuteae</taxon>
        <taxon>Cuscuta</taxon>
        <taxon>Cuscuta subgen. Cuscuta</taxon>
    </lineage>
</organism>
<evidence type="ECO:0000259" key="6">
    <source>
        <dbReference type="Pfam" id="PF26168"/>
    </source>
</evidence>
<accession>A0AAV0CMK1</accession>
<dbReference type="InterPro" id="IPR058980">
    <property type="entry name" value="Glyco_transf_N"/>
</dbReference>
<comment type="caution">
    <text evidence="7">The sequence shown here is derived from an EMBL/GenBank/DDBJ whole genome shotgun (WGS) entry which is preliminary data.</text>
</comment>
<evidence type="ECO:0000313" key="8">
    <source>
        <dbReference type="Proteomes" id="UP001152523"/>
    </source>
</evidence>
<dbReference type="InterPro" id="IPR035595">
    <property type="entry name" value="UDP_glycos_trans_CS"/>
</dbReference>
<dbReference type="Pfam" id="PF26168">
    <property type="entry name" value="Glyco_transf_N"/>
    <property type="match status" value="1"/>
</dbReference>
<dbReference type="SUPFAM" id="SSF53756">
    <property type="entry name" value="UDP-Glycosyltransferase/glycogen phosphorylase"/>
    <property type="match status" value="1"/>
</dbReference>
<dbReference type="Gene3D" id="3.40.50.2000">
    <property type="entry name" value="Glycogen Phosphorylase B"/>
    <property type="match status" value="2"/>
</dbReference>
<dbReference type="EC" id="2.4.1.-" evidence="5"/>
<gene>
    <name evidence="7" type="ORF">CEPIT_LOCUS6950</name>
</gene>
<evidence type="ECO:0000256" key="4">
    <source>
        <dbReference type="RuleBase" id="RU003718"/>
    </source>
</evidence>
<evidence type="ECO:0000256" key="2">
    <source>
        <dbReference type="ARBA" id="ARBA00022676"/>
    </source>
</evidence>
<dbReference type="EMBL" id="CAMAPF010000033">
    <property type="protein sequence ID" value="CAH9079509.1"/>
    <property type="molecule type" value="Genomic_DNA"/>
</dbReference>
<feature type="domain" description="Glycosyltransferase N-terminal" evidence="6">
    <location>
        <begin position="10"/>
        <end position="231"/>
    </location>
</feature>
<name>A0AAV0CMK1_9ASTE</name>
<dbReference type="PANTHER" id="PTHR48044:SF14">
    <property type="entry name" value="GLYCOSYLTRANSFERASE"/>
    <property type="match status" value="1"/>
</dbReference>
<dbReference type="Proteomes" id="UP001152523">
    <property type="component" value="Unassembled WGS sequence"/>
</dbReference>
<evidence type="ECO:0000313" key="7">
    <source>
        <dbReference type="EMBL" id="CAH9079509.1"/>
    </source>
</evidence>
<dbReference type="InterPro" id="IPR002213">
    <property type="entry name" value="UDP_glucos_trans"/>
</dbReference>
<protein>
    <recommendedName>
        <fullName evidence="5">Glycosyltransferase</fullName>
        <ecNumber evidence="5">2.4.1.-</ecNumber>
    </recommendedName>
</protein>
<dbReference type="CDD" id="cd03784">
    <property type="entry name" value="GT1_Gtf-like"/>
    <property type="match status" value="1"/>
</dbReference>
<keyword evidence="8" id="KW-1185">Reference proteome</keyword>
<dbReference type="GO" id="GO:0016138">
    <property type="term" value="P:glycoside biosynthetic process"/>
    <property type="evidence" value="ECO:0007669"/>
    <property type="project" value="UniProtKB-ARBA"/>
</dbReference>
<dbReference type="Pfam" id="PF00201">
    <property type="entry name" value="UDPGT"/>
    <property type="match status" value="1"/>
</dbReference>